<evidence type="ECO:0000313" key="3">
    <source>
        <dbReference type="EMBL" id="MFC6065495.1"/>
    </source>
</evidence>
<gene>
    <name evidence="3" type="ORF">ACFP4F_23530</name>
</gene>
<keyword evidence="1" id="KW-0723">Serine/threonine-protein kinase</keyword>
<dbReference type="EMBL" id="JBHSPX010000007">
    <property type="protein sequence ID" value="MFC6065495.1"/>
    <property type="molecule type" value="Genomic_DNA"/>
</dbReference>
<sequence length="146" mass="15350">MSSATVPLPLPAPATFHVRLDCRPEAVAKARDLTVTFLQGLNPSLPQDAADSVELVVSELVTNAVRHAGSRSCSLKLSADSDSITVAVRDTSTLPPRLREPDFSGERGGFGWGLVRGLAKTTSVTVEPNGKVVTAALPRRGVLVHA</sequence>
<keyword evidence="4" id="KW-1185">Reference proteome</keyword>
<reference evidence="4" key="1">
    <citation type="journal article" date="2019" name="Int. J. Syst. Evol. Microbiol.">
        <title>The Global Catalogue of Microorganisms (GCM) 10K type strain sequencing project: providing services to taxonomists for standard genome sequencing and annotation.</title>
        <authorList>
            <consortium name="The Broad Institute Genomics Platform"/>
            <consortium name="The Broad Institute Genome Sequencing Center for Infectious Disease"/>
            <person name="Wu L."/>
            <person name="Ma J."/>
        </authorList>
    </citation>
    <scope>NUCLEOTIDE SEQUENCE [LARGE SCALE GENOMIC DNA]</scope>
    <source>
        <strain evidence="4">CGMCC 1.15180</strain>
    </source>
</reference>
<name>A0ABW1MQ21_9ACTN</name>
<dbReference type="SUPFAM" id="SSF55874">
    <property type="entry name" value="ATPase domain of HSP90 chaperone/DNA topoisomerase II/histidine kinase"/>
    <property type="match status" value="1"/>
</dbReference>
<proteinExistence type="predicted"/>
<keyword evidence="3" id="KW-0547">Nucleotide-binding</keyword>
<dbReference type="GO" id="GO:0005524">
    <property type="term" value="F:ATP binding"/>
    <property type="evidence" value="ECO:0007669"/>
    <property type="project" value="UniProtKB-KW"/>
</dbReference>
<dbReference type="CDD" id="cd16936">
    <property type="entry name" value="HATPase_RsbW-like"/>
    <property type="match status" value="1"/>
</dbReference>
<dbReference type="InterPro" id="IPR050267">
    <property type="entry name" value="Anti-sigma-factor_SerPK"/>
</dbReference>
<dbReference type="InterPro" id="IPR036890">
    <property type="entry name" value="HATPase_C_sf"/>
</dbReference>
<evidence type="ECO:0000256" key="1">
    <source>
        <dbReference type="ARBA" id="ARBA00022527"/>
    </source>
</evidence>
<dbReference type="Gene3D" id="3.30.565.10">
    <property type="entry name" value="Histidine kinase-like ATPase, C-terminal domain"/>
    <property type="match status" value="1"/>
</dbReference>
<accession>A0ABW1MQ21</accession>
<dbReference type="PANTHER" id="PTHR35526:SF3">
    <property type="entry name" value="ANTI-SIGMA-F FACTOR RSBW"/>
    <property type="match status" value="1"/>
</dbReference>
<keyword evidence="1" id="KW-0808">Transferase</keyword>
<organism evidence="3 4">
    <name type="scientific">Streptomyces ochraceiscleroticus</name>
    <dbReference type="NCBI Taxonomy" id="47761"/>
    <lineage>
        <taxon>Bacteria</taxon>
        <taxon>Bacillati</taxon>
        <taxon>Actinomycetota</taxon>
        <taxon>Actinomycetes</taxon>
        <taxon>Kitasatosporales</taxon>
        <taxon>Streptomycetaceae</taxon>
        <taxon>Streptomyces</taxon>
    </lineage>
</organism>
<dbReference type="InterPro" id="IPR003594">
    <property type="entry name" value="HATPase_dom"/>
</dbReference>
<dbReference type="Proteomes" id="UP001596139">
    <property type="component" value="Unassembled WGS sequence"/>
</dbReference>
<dbReference type="RefSeq" id="WP_031059303.1">
    <property type="nucleotide sequence ID" value="NZ_JBHSPX010000007.1"/>
</dbReference>
<evidence type="ECO:0000313" key="4">
    <source>
        <dbReference type="Proteomes" id="UP001596139"/>
    </source>
</evidence>
<comment type="caution">
    <text evidence="3">The sequence shown here is derived from an EMBL/GenBank/DDBJ whole genome shotgun (WGS) entry which is preliminary data.</text>
</comment>
<feature type="domain" description="Histidine kinase/HSP90-like ATPase" evidence="2">
    <location>
        <begin position="23"/>
        <end position="135"/>
    </location>
</feature>
<evidence type="ECO:0000259" key="2">
    <source>
        <dbReference type="Pfam" id="PF13581"/>
    </source>
</evidence>
<dbReference type="Pfam" id="PF13581">
    <property type="entry name" value="HATPase_c_2"/>
    <property type="match status" value="1"/>
</dbReference>
<keyword evidence="3" id="KW-0067">ATP-binding</keyword>
<protein>
    <submittedName>
        <fullName evidence="3">ATP-binding protein</fullName>
    </submittedName>
</protein>
<keyword evidence="1" id="KW-0418">Kinase</keyword>
<dbReference type="PANTHER" id="PTHR35526">
    <property type="entry name" value="ANTI-SIGMA-F FACTOR RSBW-RELATED"/>
    <property type="match status" value="1"/>
</dbReference>